<dbReference type="EMBL" id="QXFY01006187">
    <property type="protein sequence ID" value="KAE9269543.1"/>
    <property type="molecule type" value="Genomic_DNA"/>
</dbReference>
<name>A0A6G0Q569_9STRA</name>
<gene>
    <name evidence="2" type="ORF">PF008_g30835</name>
</gene>
<feature type="chain" id="PRO_5026010751" description="Secreted protein" evidence="1">
    <location>
        <begin position="25"/>
        <end position="71"/>
    </location>
</feature>
<protein>
    <recommendedName>
        <fullName evidence="4">Secreted protein</fullName>
    </recommendedName>
</protein>
<feature type="signal peptide" evidence="1">
    <location>
        <begin position="1"/>
        <end position="24"/>
    </location>
</feature>
<dbReference type="Proteomes" id="UP000486351">
    <property type="component" value="Unassembled WGS sequence"/>
</dbReference>
<sequence>MCSNHTRSAFALAASLTALRHAGGLGCKQIASAGRKAGRCEDNHKCDANSREVSSSRILSLFLTAVVCEPD</sequence>
<reference evidence="2 3" key="1">
    <citation type="submission" date="2018-09" db="EMBL/GenBank/DDBJ databases">
        <title>Genomic investigation of the strawberry pathogen Phytophthora fragariae indicates pathogenicity is determined by transcriptional variation in three key races.</title>
        <authorList>
            <person name="Adams T.M."/>
            <person name="Armitage A.D."/>
            <person name="Sobczyk M.K."/>
            <person name="Bates H.J."/>
            <person name="Dunwell J.M."/>
            <person name="Nellist C.F."/>
            <person name="Harrison R.J."/>
        </authorList>
    </citation>
    <scope>NUCLEOTIDE SEQUENCE [LARGE SCALE GENOMIC DNA]</scope>
    <source>
        <strain evidence="2 3">NOV-77</strain>
    </source>
</reference>
<evidence type="ECO:0000256" key="1">
    <source>
        <dbReference type="SAM" id="SignalP"/>
    </source>
</evidence>
<organism evidence="2 3">
    <name type="scientific">Phytophthora fragariae</name>
    <dbReference type="NCBI Taxonomy" id="53985"/>
    <lineage>
        <taxon>Eukaryota</taxon>
        <taxon>Sar</taxon>
        <taxon>Stramenopiles</taxon>
        <taxon>Oomycota</taxon>
        <taxon>Peronosporomycetes</taxon>
        <taxon>Peronosporales</taxon>
        <taxon>Peronosporaceae</taxon>
        <taxon>Phytophthora</taxon>
    </lineage>
</organism>
<evidence type="ECO:0000313" key="2">
    <source>
        <dbReference type="EMBL" id="KAE9269543.1"/>
    </source>
</evidence>
<evidence type="ECO:0000313" key="3">
    <source>
        <dbReference type="Proteomes" id="UP000486351"/>
    </source>
</evidence>
<comment type="caution">
    <text evidence="2">The sequence shown here is derived from an EMBL/GenBank/DDBJ whole genome shotgun (WGS) entry which is preliminary data.</text>
</comment>
<evidence type="ECO:0008006" key="4">
    <source>
        <dbReference type="Google" id="ProtNLM"/>
    </source>
</evidence>
<keyword evidence="1" id="KW-0732">Signal</keyword>
<dbReference type="AlphaFoldDB" id="A0A6G0Q569"/>
<proteinExistence type="predicted"/>
<accession>A0A6G0Q569</accession>